<feature type="chain" id="PRO_5039028497" evidence="1">
    <location>
        <begin position="23"/>
        <end position="183"/>
    </location>
</feature>
<proteinExistence type="predicted"/>
<feature type="signal peptide" evidence="1">
    <location>
        <begin position="1"/>
        <end position="22"/>
    </location>
</feature>
<organism evidence="2 3">
    <name type="scientific">Candidatus Akkermansia intestinigallinarum</name>
    <dbReference type="NCBI Taxonomy" id="2838431"/>
    <lineage>
        <taxon>Bacteria</taxon>
        <taxon>Pseudomonadati</taxon>
        <taxon>Verrucomicrobiota</taxon>
        <taxon>Verrucomicrobiia</taxon>
        <taxon>Verrucomicrobiales</taxon>
        <taxon>Akkermansiaceae</taxon>
        <taxon>Akkermansia</taxon>
    </lineage>
</organism>
<accession>A0A9D1VCU1</accession>
<sequence length="183" mass="19011">MMMISFSSALVSFCAVSSAAVAAALPSEGAAVAAAEPAAAPSAQAAPADLPDQAGQPELRRAEDADVIATFLEQMPAMADLAAEMAALLRSVVDQESADAAAPKLDTLVAQLDARSKVMEGAIGKVTQGKLHTTPEESEAMEEAQLKFSDAINRSGFDLDRIKEEGYFGSEALKASVIRHFGE</sequence>
<reference evidence="2" key="1">
    <citation type="journal article" date="2021" name="PeerJ">
        <title>Extensive microbial diversity within the chicken gut microbiome revealed by metagenomics and culture.</title>
        <authorList>
            <person name="Gilroy R."/>
            <person name="Ravi A."/>
            <person name="Getino M."/>
            <person name="Pursley I."/>
            <person name="Horton D.L."/>
            <person name="Alikhan N.F."/>
            <person name="Baker D."/>
            <person name="Gharbi K."/>
            <person name="Hall N."/>
            <person name="Watson M."/>
            <person name="Adriaenssens E.M."/>
            <person name="Foster-Nyarko E."/>
            <person name="Jarju S."/>
            <person name="Secka A."/>
            <person name="Antonio M."/>
            <person name="Oren A."/>
            <person name="Chaudhuri R.R."/>
            <person name="La Ragione R."/>
            <person name="Hildebrand F."/>
            <person name="Pallen M.J."/>
        </authorList>
    </citation>
    <scope>NUCLEOTIDE SEQUENCE</scope>
    <source>
        <strain evidence="2">14975</strain>
    </source>
</reference>
<dbReference type="AlphaFoldDB" id="A0A9D1VCU1"/>
<name>A0A9D1VCU1_9BACT</name>
<dbReference type="EMBL" id="DXFQ01000168">
    <property type="protein sequence ID" value="HIX20685.1"/>
    <property type="molecule type" value="Genomic_DNA"/>
</dbReference>
<evidence type="ECO:0000313" key="2">
    <source>
        <dbReference type="EMBL" id="HIX20685.1"/>
    </source>
</evidence>
<evidence type="ECO:0000256" key="1">
    <source>
        <dbReference type="SAM" id="SignalP"/>
    </source>
</evidence>
<evidence type="ECO:0000313" key="3">
    <source>
        <dbReference type="Proteomes" id="UP000823964"/>
    </source>
</evidence>
<gene>
    <name evidence="2" type="ORF">H9862_08815</name>
</gene>
<comment type="caution">
    <text evidence="2">The sequence shown here is derived from an EMBL/GenBank/DDBJ whole genome shotgun (WGS) entry which is preliminary data.</text>
</comment>
<protein>
    <submittedName>
        <fullName evidence="2">Uncharacterized protein</fullName>
    </submittedName>
</protein>
<keyword evidence="1" id="KW-0732">Signal</keyword>
<dbReference type="Proteomes" id="UP000823964">
    <property type="component" value="Unassembled WGS sequence"/>
</dbReference>
<reference evidence="2" key="2">
    <citation type="submission" date="2021-04" db="EMBL/GenBank/DDBJ databases">
        <authorList>
            <person name="Gilroy R."/>
        </authorList>
    </citation>
    <scope>NUCLEOTIDE SEQUENCE</scope>
    <source>
        <strain evidence="2">14975</strain>
    </source>
</reference>